<accession>A0A812UCH0</accession>
<feature type="non-terminal residue" evidence="2">
    <location>
        <position position="1"/>
    </location>
</feature>
<dbReference type="EMBL" id="CAJNJA010027055">
    <property type="protein sequence ID" value="CAE7569481.1"/>
    <property type="molecule type" value="Genomic_DNA"/>
</dbReference>
<evidence type="ECO:0008006" key="4">
    <source>
        <dbReference type="Google" id="ProtNLM"/>
    </source>
</evidence>
<keyword evidence="1" id="KW-1133">Transmembrane helix</keyword>
<protein>
    <recommendedName>
        <fullName evidence="4">TRP C-terminal domain-containing protein</fullName>
    </recommendedName>
</protein>
<dbReference type="Proteomes" id="UP000601435">
    <property type="component" value="Unassembled WGS sequence"/>
</dbReference>
<dbReference type="AlphaFoldDB" id="A0A812UCH0"/>
<evidence type="ECO:0000313" key="2">
    <source>
        <dbReference type="EMBL" id="CAE7569481.1"/>
    </source>
</evidence>
<sequence>MDAEQVTQPGHTLVGAVAASQLLTLVQQLVVIRKLGIEWQEPLKEYLELLAVFGVDLDMLSLSCIASVSPVLKYVLAVSATPILAAIALLLHLSALFFKKYVKQGLRVRLDLSALLRTVGSLIAILFISIFTSLVAPFQCNLHPNGRMTVQEYGSVFCTLENEHLQMSLIGAAACLMPLCFLSICFWIIFLKLPRWLRRADAVYFRACSFLWLRYRPGAERFSIFFLCRNALFVLCPLLPSLSIKLVVLNVLLYSSLIATTLSQPWRVPASNALDVLLHVGLLVVLYMASMFAGHEVGTTGLIMATMISLVFILMMVAAIVATMLYGLGLYILRQR</sequence>
<proteinExistence type="predicted"/>
<feature type="transmembrane region" description="Helical" evidence="1">
    <location>
        <begin position="169"/>
        <end position="190"/>
    </location>
</feature>
<keyword evidence="1" id="KW-0472">Membrane</keyword>
<feature type="transmembrane region" description="Helical" evidence="1">
    <location>
        <begin position="12"/>
        <end position="35"/>
    </location>
</feature>
<evidence type="ECO:0000313" key="3">
    <source>
        <dbReference type="Proteomes" id="UP000601435"/>
    </source>
</evidence>
<feature type="transmembrane region" description="Helical" evidence="1">
    <location>
        <begin position="276"/>
        <end position="295"/>
    </location>
</feature>
<feature type="transmembrane region" description="Helical" evidence="1">
    <location>
        <begin position="301"/>
        <end position="333"/>
    </location>
</feature>
<feature type="transmembrane region" description="Helical" evidence="1">
    <location>
        <begin position="74"/>
        <end position="98"/>
    </location>
</feature>
<keyword evidence="3" id="KW-1185">Reference proteome</keyword>
<organism evidence="2 3">
    <name type="scientific">Symbiodinium necroappetens</name>
    <dbReference type="NCBI Taxonomy" id="1628268"/>
    <lineage>
        <taxon>Eukaryota</taxon>
        <taxon>Sar</taxon>
        <taxon>Alveolata</taxon>
        <taxon>Dinophyceae</taxon>
        <taxon>Suessiales</taxon>
        <taxon>Symbiodiniaceae</taxon>
        <taxon>Symbiodinium</taxon>
    </lineage>
</organism>
<gene>
    <name evidence="2" type="ORF">SNEC2469_LOCUS16583</name>
</gene>
<feature type="transmembrane region" description="Helical" evidence="1">
    <location>
        <begin position="119"/>
        <end position="138"/>
    </location>
</feature>
<dbReference type="OrthoDB" id="410548at2759"/>
<name>A0A812UCH0_9DINO</name>
<comment type="caution">
    <text evidence="2">The sequence shown here is derived from an EMBL/GenBank/DDBJ whole genome shotgun (WGS) entry which is preliminary data.</text>
</comment>
<evidence type="ECO:0000256" key="1">
    <source>
        <dbReference type="SAM" id="Phobius"/>
    </source>
</evidence>
<reference evidence="2" key="1">
    <citation type="submission" date="2021-02" db="EMBL/GenBank/DDBJ databases">
        <authorList>
            <person name="Dougan E. K."/>
            <person name="Rhodes N."/>
            <person name="Thang M."/>
            <person name="Chan C."/>
        </authorList>
    </citation>
    <scope>NUCLEOTIDE SEQUENCE</scope>
</reference>
<keyword evidence="1" id="KW-0812">Transmembrane</keyword>